<evidence type="ECO:0000313" key="2">
    <source>
        <dbReference type="Proteomes" id="UP000289886"/>
    </source>
</evidence>
<keyword evidence="2" id="KW-1185">Reference proteome</keyword>
<keyword evidence="1" id="KW-0378">Hydrolase</keyword>
<sequence length="332" mass="39883">MEVARAKLELIKPEEVNMEEYEVMLTPAMQGILMAIDRTRSVCDRCGPEAAFFKAFTMEYARLLRFAQEDTPPETDHRLQHVIVYLIQNHAPKSILERTLLEQFAHRSLGFDQRCKSIMEVARAKLELIKPEEVNMEEYEIWHQDYRNFQETTFYLLTGLELFQKRSYAETLMYLIYAHQYNKELLLKGSYRGHSEELIAHYRRQCLLVRDSHYRRQCLLVRDSHYRRQCLLVRDSHYRRQCLLVRDSHYRRQCLLVRDSHYRRQCLLVRDSHYRRQLQEKLTDFLPKLLDCSTEIRSFRDPPKLPSYCTLELCERFSRVVCSLSRSPADGR</sequence>
<organism evidence="1 2">
    <name type="scientific">Acipenser ruthenus</name>
    <name type="common">Sterlet sturgeon</name>
    <dbReference type="NCBI Taxonomy" id="7906"/>
    <lineage>
        <taxon>Eukaryota</taxon>
        <taxon>Metazoa</taxon>
        <taxon>Chordata</taxon>
        <taxon>Craniata</taxon>
        <taxon>Vertebrata</taxon>
        <taxon>Euteleostomi</taxon>
        <taxon>Actinopterygii</taxon>
        <taxon>Chondrostei</taxon>
        <taxon>Acipenseriformes</taxon>
        <taxon>Acipenseridae</taxon>
        <taxon>Acipenser</taxon>
    </lineage>
</organism>
<gene>
    <name evidence="1" type="ORF">EOD39_17963</name>
</gene>
<evidence type="ECO:0000313" key="1">
    <source>
        <dbReference type="EMBL" id="RXM94465.1"/>
    </source>
</evidence>
<dbReference type="AlphaFoldDB" id="A0A444V204"/>
<dbReference type="EMBL" id="SCEB01003369">
    <property type="protein sequence ID" value="RXM94465.1"/>
    <property type="molecule type" value="Genomic_DNA"/>
</dbReference>
<name>A0A444V204_ACIRT</name>
<reference evidence="1 2" key="1">
    <citation type="submission" date="2019-01" db="EMBL/GenBank/DDBJ databases">
        <title>Draft Genome and Complete Hox-Cluster Characterization of the Sterlet Sturgeon (Acipenser ruthenus).</title>
        <authorList>
            <person name="Wei Q."/>
        </authorList>
    </citation>
    <scope>NUCLEOTIDE SEQUENCE [LARGE SCALE GENOMIC DNA]</scope>
    <source>
        <strain evidence="1">WHYD16114868_AA</strain>
        <tissue evidence="1">Blood</tissue>
    </source>
</reference>
<dbReference type="Proteomes" id="UP000289886">
    <property type="component" value="Unassembled WGS sequence"/>
</dbReference>
<dbReference type="GO" id="GO:0016787">
    <property type="term" value="F:hydrolase activity"/>
    <property type="evidence" value="ECO:0007669"/>
    <property type="project" value="UniProtKB-KW"/>
</dbReference>
<accession>A0A444V204</accession>
<proteinExistence type="predicted"/>
<protein>
    <submittedName>
        <fullName evidence="1">Ubiquitin carboxyl-terminal hydrolase 25</fullName>
    </submittedName>
</protein>
<comment type="caution">
    <text evidence="1">The sequence shown here is derived from an EMBL/GenBank/DDBJ whole genome shotgun (WGS) entry which is preliminary data.</text>
</comment>